<dbReference type="AlphaFoldDB" id="A0A3Q9FQW2"/>
<keyword evidence="1" id="KW-1133">Transmembrane helix</keyword>
<keyword evidence="3" id="KW-1185">Reference proteome</keyword>
<dbReference type="RefSeq" id="WP_126613980.1">
    <property type="nucleotide sequence ID" value="NZ_CP034562.1"/>
</dbReference>
<dbReference type="Proteomes" id="UP000267268">
    <property type="component" value="Chromosome 1"/>
</dbReference>
<keyword evidence="1" id="KW-0472">Membrane</keyword>
<proteinExistence type="predicted"/>
<accession>A0A3Q9FQW2</accession>
<dbReference type="OrthoDB" id="5871644at2"/>
<name>A0A3Q9FQW2_9BACT</name>
<keyword evidence="1" id="KW-0812">Transmembrane</keyword>
<sequence length="154" mass="17502">MITTVAGYWLILGTLFGLCIWKVYLGAILCSVVGFSFLEMLVYTNVPVLLSVVVTYFLGQKIVLLFKNNKRKGFDKRLKKVVVLWNKYGFLSAAILAPVLLGIPVFIAIGVRLKEPFSKLFFSVLTTSILWTSLLYTFTDYLNLTTYFDVTKYL</sequence>
<dbReference type="KEGG" id="fll:EI427_09465"/>
<feature type="transmembrane region" description="Helical" evidence="1">
    <location>
        <begin position="88"/>
        <end position="111"/>
    </location>
</feature>
<feature type="transmembrane region" description="Helical" evidence="1">
    <location>
        <begin position="7"/>
        <end position="36"/>
    </location>
</feature>
<gene>
    <name evidence="2" type="ORF">EI427_09465</name>
</gene>
<evidence type="ECO:0000313" key="3">
    <source>
        <dbReference type="Proteomes" id="UP000267268"/>
    </source>
</evidence>
<evidence type="ECO:0000313" key="2">
    <source>
        <dbReference type="EMBL" id="AZQ62458.1"/>
    </source>
</evidence>
<dbReference type="EMBL" id="CP034562">
    <property type="protein sequence ID" value="AZQ62458.1"/>
    <property type="molecule type" value="Genomic_DNA"/>
</dbReference>
<feature type="transmembrane region" description="Helical" evidence="1">
    <location>
        <begin position="117"/>
        <end position="138"/>
    </location>
</feature>
<reference evidence="2 3" key="1">
    <citation type="submission" date="2018-12" db="EMBL/GenBank/DDBJ databases">
        <title>Flammeovirga pectinis sp. nov., isolated from the gut of the Korean scallop, Patinopecten yessoensis.</title>
        <authorList>
            <person name="Bae J.-W."/>
            <person name="Jeong Y.-S."/>
            <person name="Kang W."/>
        </authorList>
    </citation>
    <scope>NUCLEOTIDE SEQUENCE [LARGE SCALE GENOMIC DNA]</scope>
    <source>
        <strain evidence="2 3">L12M1</strain>
    </source>
</reference>
<evidence type="ECO:0000256" key="1">
    <source>
        <dbReference type="SAM" id="Phobius"/>
    </source>
</evidence>
<feature type="transmembrane region" description="Helical" evidence="1">
    <location>
        <begin position="48"/>
        <end position="67"/>
    </location>
</feature>
<organism evidence="2 3">
    <name type="scientific">Flammeovirga pectinis</name>
    <dbReference type="NCBI Taxonomy" id="2494373"/>
    <lineage>
        <taxon>Bacteria</taxon>
        <taxon>Pseudomonadati</taxon>
        <taxon>Bacteroidota</taxon>
        <taxon>Cytophagia</taxon>
        <taxon>Cytophagales</taxon>
        <taxon>Flammeovirgaceae</taxon>
        <taxon>Flammeovirga</taxon>
    </lineage>
</organism>
<protein>
    <submittedName>
        <fullName evidence="2">Uncharacterized protein</fullName>
    </submittedName>
</protein>